<keyword evidence="1" id="KW-0175">Coiled coil</keyword>
<protein>
    <submittedName>
        <fullName evidence="3">E3 ubiquitin-protein ligase DZIP3</fullName>
    </submittedName>
</protein>
<feature type="coiled-coil region" evidence="1">
    <location>
        <begin position="283"/>
        <end position="339"/>
    </location>
</feature>
<dbReference type="PANTHER" id="PTHR46844:SF1">
    <property type="entry name" value="SLR5058 PROTEIN"/>
    <property type="match status" value="1"/>
</dbReference>
<dbReference type="OrthoDB" id="5979063at2759"/>
<accession>A0A2B4SAF5</accession>
<organism evidence="3 4">
    <name type="scientific">Stylophora pistillata</name>
    <name type="common">Smooth cauliflower coral</name>
    <dbReference type="NCBI Taxonomy" id="50429"/>
    <lineage>
        <taxon>Eukaryota</taxon>
        <taxon>Metazoa</taxon>
        <taxon>Cnidaria</taxon>
        <taxon>Anthozoa</taxon>
        <taxon>Hexacorallia</taxon>
        <taxon>Scleractinia</taxon>
        <taxon>Astrocoeniina</taxon>
        <taxon>Pocilloporidae</taxon>
        <taxon>Stylophora</taxon>
    </lineage>
</organism>
<reference evidence="4" key="1">
    <citation type="journal article" date="2017" name="bioRxiv">
        <title>Comparative analysis of the genomes of Stylophora pistillata and Acropora digitifera provides evidence for extensive differences between species of corals.</title>
        <authorList>
            <person name="Voolstra C.R."/>
            <person name="Li Y."/>
            <person name="Liew Y.J."/>
            <person name="Baumgarten S."/>
            <person name="Zoccola D."/>
            <person name="Flot J.-F."/>
            <person name="Tambutte S."/>
            <person name="Allemand D."/>
            <person name="Aranda M."/>
        </authorList>
    </citation>
    <scope>NUCLEOTIDE SEQUENCE [LARGE SCALE GENOMIC DNA]</scope>
</reference>
<comment type="caution">
    <text evidence="3">The sequence shown here is derived from an EMBL/GenBank/DDBJ whole genome shotgun (WGS) entry which is preliminary data.</text>
</comment>
<proteinExistence type="predicted"/>
<keyword evidence="4" id="KW-1185">Reference proteome</keyword>
<gene>
    <name evidence="3" type="primary">Dzip3</name>
    <name evidence="3" type="ORF">AWC38_SpisGene9808</name>
</gene>
<evidence type="ECO:0000256" key="1">
    <source>
        <dbReference type="SAM" id="Coils"/>
    </source>
</evidence>
<feature type="domain" description="DZIP3-like HEPN" evidence="2">
    <location>
        <begin position="94"/>
        <end position="239"/>
    </location>
</feature>
<dbReference type="AlphaFoldDB" id="A0A2B4SAF5"/>
<name>A0A2B4SAF5_STYPI</name>
<evidence type="ECO:0000259" key="2">
    <source>
        <dbReference type="Pfam" id="PF18738"/>
    </source>
</evidence>
<evidence type="ECO:0000313" key="4">
    <source>
        <dbReference type="Proteomes" id="UP000225706"/>
    </source>
</evidence>
<dbReference type="PANTHER" id="PTHR46844">
    <property type="entry name" value="SLR5058 PROTEIN"/>
    <property type="match status" value="1"/>
</dbReference>
<dbReference type="Proteomes" id="UP000225706">
    <property type="component" value="Unassembled WGS sequence"/>
</dbReference>
<sequence length="375" mass="42985">MPRRSSPSKPSFFLQDKIRTKISGGVNVSDRGKEKLDYNHCNLLPFPLKMAASLDPDRVLCCSKEKDNFLRIARLLISGGTVLLREVFDDECPPSNLPKILQNQSTEKRLRAAKLTKPQWDCLYPSPGMYGKSTDFDITLLFRLLRNICSFTPPVTGWDALPASKDYTFEADLARIKYFRNSIYGHVNENMEIADDCFVVLWREISGALVRIAGQISSTKSKEWQNAIERFLQDPITEADKRYEQELWQLYQNDTEIKEFMNNLDCSVKHVEKAIYVETRDIKDRLGGEVKATTQEVQGLRKEVREEARDIKDHLGGEVKATTQEVQDLRKEVREEARDIKVHLGREVKAIAQEVYGLRQDICSSVGGQLVDLFF</sequence>
<dbReference type="Gene3D" id="1.20.120.20">
    <property type="entry name" value="Apolipoprotein"/>
    <property type="match status" value="1"/>
</dbReference>
<dbReference type="InterPro" id="IPR041249">
    <property type="entry name" value="HEPN_DZIP3"/>
</dbReference>
<evidence type="ECO:0000313" key="3">
    <source>
        <dbReference type="EMBL" id="PFX25567.1"/>
    </source>
</evidence>
<dbReference type="Pfam" id="PF18738">
    <property type="entry name" value="HEPN_DZIP3"/>
    <property type="match status" value="1"/>
</dbReference>
<dbReference type="EMBL" id="LSMT01000148">
    <property type="protein sequence ID" value="PFX25567.1"/>
    <property type="molecule type" value="Genomic_DNA"/>
</dbReference>